<dbReference type="PANTHER" id="PTHR20857:SF22">
    <property type="entry name" value="THIAZOLE TAUTOMERASE"/>
    <property type="match status" value="1"/>
</dbReference>
<gene>
    <name evidence="4" type="ORF">F9U64_02155</name>
</gene>
<dbReference type="GO" id="GO:0004789">
    <property type="term" value="F:thiamine-phosphate diphosphorylase activity"/>
    <property type="evidence" value="ECO:0007669"/>
    <property type="project" value="TreeGrafter"/>
</dbReference>
<dbReference type="GO" id="GO:0005737">
    <property type="term" value="C:cytoplasm"/>
    <property type="evidence" value="ECO:0007669"/>
    <property type="project" value="TreeGrafter"/>
</dbReference>
<keyword evidence="2" id="KW-0784">Thiamine biosynthesis</keyword>
<feature type="domain" description="Thiamine phosphate synthase/TenI" evidence="3">
    <location>
        <begin position="25"/>
        <end position="179"/>
    </location>
</feature>
<comment type="pathway">
    <text evidence="1">Cofactor biosynthesis; thiamine diphosphate biosynthesis.</text>
</comment>
<protein>
    <submittedName>
        <fullName evidence="4">Thiazole tautomerase TenI</fullName>
    </submittedName>
</protein>
<dbReference type="EMBL" id="WEID01000008">
    <property type="protein sequence ID" value="KAB8139020.1"/>
    <property type="molecule type" value="Genomic_DNA"/>
</dbReference>
<proteinExistence type="predicted"/>
<dbReference type="GO" id="GO:0009228">
    <property type="term" value="P:thiamine biosynthetic process"/>
    <property type="evidence" value="ECO:0007669"/>
    <property type="project" value="UniProtKB-KW"/>
</dbReference>
<dbReference type="Pfam" id="PF02581">
    <property type="entry name" value="TMP-TENI"/>
    <property type="match status" value="1"/>
</dbReference>
<dbReference type="InterPro" id="IPR022998">
    <property type="entry name" value="ThiamineP_synth_TenI"/>
</dbReference>
<dbReference type="RefSeq" id="WP_153401189.1">
    <property type="nucleotide sequence ID" value="NZ_ML762424.1"/>
</dbReference>
<evidence type="ECO:0000256" key="1">
    <source>
        <dbReference type="ARBA" id="ARBA00004948"/>
    </source>
</evidence>
<dbReference type="PANTHER" id="PTHR20857">
    <property type="entry name" value="THIAMINE-PHOSPHATE PYROPHOSPHORYLASE"/>
    <property type="match status" value="1"/>
</dbReference>
<organism evidence="4 5">
    <name type="scientific">Gracilibacillus oryzae</name>
    <dbReference type="NCBI Taxonomy" id="1672701"/>
    <lineage>
        <taxon>Bacteria</taxon>
        <taxon>Bacillati</taxon>
        <taxon>Bacillota</taxon>
        <taxon>Bacilli</taxon>
        <taxon>Bacillales</taxon>
        <taxon>Bacillaceae</taxon>
        <taxon>Gracilibacillus</taxon>
    </lineage>
</organism>
<dbReference type="SUPFAM" id="SSF51391">
    <property type="entry name" value="Thiamin phosphate synthase"/>
    <property type="match status" value="1"/>
</dbReference>
<dbReference type="AlphaFoldDB" id="A0A7C8KSF4"/>
<comment type="caution">
    <text evidence="4">The sequence shown here is derived from an EMBL/GenBank/DDBJ whole genome shotgun (WGS) entry which is preliminary data.</text>
</comment>
<name>A0A7C8KSF4_9BACI</name>
<dbReference type="Proteomes" id="UP000480246">
    <property type="component" value="Unassembled WGS sequence"/>
</dbReference>
<evidence type="ECO:0000313" key="4">
    <source>
        <dbReference type="EMBL" id="KAB8139020.1"/>
    </source>
</evidence>
<dbReference type="InterPro" id="IPR013785">
    <property type="entry name" value="Aldolase_TIM"/>
</dbReference>
<evidence type="ECO:0000313" key="5">
    <source>
        <dbReference type="Proteomes" id="UP000480246"/>
    </source>
</evidence>
<accession>A0A7C8KSF4</accession>
<reference evidence="4 5" key="1">
    <citation type="submission" date="2019-10" db="EMBL/GenBank/DDBJ databases">
        <title>Gracilibacillus sp. nov. isolated from rice seeds.</title>
        <authorList>
            <person name="He S."/>
        </authorList>
    </citation>
    <scope>NUCLEOTIDE SEQUENCE [LARGE SCALE GENOMIC DNA]</scope>
    <source>
        <strain evidence="4 5">TD8</strain>
    </source>
</reference>
<dbReference type="OrthoDB" id="9815348at2"/>
<dbReference type="CDD" id="cd00564">
    <property type="entry name" value="TMP_TenI"/>
    <property type="match status" value="1"/>
</dbReference>
<evidence type="ECO:0000256" key="2">
    <source>
        <dbReference type="ARBA" id="ARBA00022977"/>
    </source>
</evidence>
<dbReference type="InterPro" id="IPR036206">
    <property type="entry name" value="ThiamineP_synth_sf"/>
</dbReference>
<dbReference type="Gene3D" id="3.20.20.70">
    <property type="entry name" value="Aldolase class I"/>
    <property type="match status" value="1"/>
</dbReference>
<keyword evidence="5" id="KW-1185">Reference proteome</keyword>
<sequence length="208" mass="23105">MKGIHLITNGKITKADLEQLGSFHHYFDYIHVREKTKSAAELLEVLDIIWETGIPLSKIIVNDRVDLAVMRDCAGVQLAYHSPPVNLVRERFPDIKIGKSVHSAAEARKAEADGADFVLYGHIYHSNSKQGVNPRGLKNLQDVAQTTSIPVIGVGGIKPDQVKEVLDTGANGVAMISSVWEAAEPIQVAKAYYDRFNHWKEEQHEKTV</sequence>
<evidence type="ECO:0000259" key="3">
    <source>
        <dbReference type="Pfam" id="PF02581"/>
    </source>
</evidence>